<name>A0ABP0NV03_9DINO</name>
<dbReference type="Proteomes" id="UP001642484">
    <property type="component" value="Unassembled WGS sequence"/>
</dbReference>
<gene>
    <name evidence="3" type="ORF">CCMP2556_LOCUS33223</name>
</gene>
<feature type="transmembrane region" description="Helical" evidence="2">
    <location>
        <begin position="54"/>
        <end position="77"/>
    </location>
</feature>
<feature type="transmembrane region" description="Helical" evidence="2">
    <location>
        <begin position="21"/>
        <end position="42"/>
    </location>
</feature>
<organism evidence="3 4">
    <name type="scientific">Durusdinium trenchii</name>
    <dbReference type="NCBI Taxonomy" id="1381693"/>
    <lineage>
        <taxon>Eukaryota</taxon>
        <taxon>Sar</taxon>
        <taxon>Alveolata</taxon>
        <taxon>Dinophyceae</taxon>
        <taxon>Suessiales</taxon>
        <taxon>Symbiodiniaceae</taxon>
        <taxon>Durusdinium</taxon>
    </lineage>
</organism>
<keyword evidence="2" id="KW-1133">Transmembrane helix</keyword>
<evidence type="ECO:0000256" key="1">
    <source>
        <dbReference type="SAM" id="MobiDB-lite"/>
    </source>
</evidence>
<evidence type="ECO:0000256" key="2">
    <source>
        <dbReference type="SAM" id="Phobius"/>
    </source>
</evidence>
<accession>A0ABP0NV03</accession>
<feature type="region of interest" description="Disordered" evidence="1">
    <location>
        <begin position="332"/>
        <end position="352"/>
    </location>
</feature>
<reference evidence="3 4" key="1">
    <citation type="submission" date="2024-02" db="EMBL/GenBank/DDBJ databases">
        <authorList>
            <person name="Chen Y."/>
            <person name="Shah S."/>
            <person name="Dougan E. K."/>
            <person name="Thang M."/>
            <person name="Chan C."/>
        </authorList>
    </citation>
    <scope>NUCLEOTIDE SEQUENCE [LARGE SCALE GENOMIC DNA]</scope>
</reference>
<protein>
    <submittedName>
        <fullName evidence="3">Uncharacterized protein</fullName>
    </submittedName>
</protein>
<dbReference type="EMBL" id="CAXAMN010022250">
    <property type="protein sequence ID" value="CAK9067630.1"/>
    <property type="molecule type" value="Genomic_DNA"/>
</dbReference>
<evidence type="ECO:0000313" key="4">
    <source>
        <dbReference type="Proteomes" id="UP001642484"/>
    </source>
</evidence>
<comment type="caution">
    <text evidence="3">The sequence shown here is derived from an EMBL/GenBank/DDBJ whole genome shotgun (WGS) entry which is preliminary data.</text>
</comment>
<proteinExistence type="predicted"/>
<keyword evidence="2" id="KW-0812">Transmembrane</keyword>
<keyword evidence="2" id="KW-0472">Membrane</keyword>
<sequence>MLKRPTGHHLSLLIRGVTTRLWLKMYQLWCVLAPGLTLLLILETEAERMSTSMWTAMVVFCFVSHVLFILVWIFHFFQNPLRRMVMWLATCTPSADKGWYLRNLIWLARSWRDSSEASKPYLAFHSLHGFISVSGMGGDKAWVPHLPQGHELPDVLLNNDEYRLRLSSVPSFLHQVVVPSLSARLSVQRDVMSTVSYLIDGISGTFSSSCLDFVIRAAFLLQQELLHAKQARLVATDVARPILDRASEAKDPVLLRDEDEVSESSDDDELYTGVQELHSKAIGRTLAKELREHKEILAEWKGMAALETLFRELRSRGRGVTALDLAAEHVTGESPAHGPHAVPARSTQAPLSGPVKTLKLSSEMDDDLDRIYRKKVSVMFSQWTFQHGLPLADMQQSLASLRQLPREKLKVWLDAFEKQWIPEMLNADKVIRRPAILEEEEAQAISSVIDGNARVGRAVTRRTRIQKVQMKKMWESTLEKEETKLRVALRWTRLVFWASCGQLTVFKIAHLRCITLRERCSQRKEPLPEVVVSAPLAPIHHFEAQRSVLLLSDEARADFRAAKEDAEGRRASIRI</sequence>
<evidence type="ECO:0000313" key="3">
    <source>
        <dbReference type="EMBL" id="CAK9067630.1"/>
    </source>
</evidence>
<keyword evidence="4" id="KW-1185">Reference proteome</keyword>